<dbReference type="EMBL" id="GBXM01067234">
    <property type="protein sequence ID" value="JAH41343.1"/>
    <property type="molecule type" value="Transcribed_RNA"/>
</dbReference>
<dbReference type="AlphaFoldDB" id="A0A0E9SLH9"/>
<name>A0A0E9SLH9_ANGAN</name>
<sequence length="16" mass="1816">MCVCECVCVQQIQDTN</sequence>
<evidence type="ECO:0000313" key="1">
    <source>
        <dbReference type="EMBL" id="JAH41343.1"/>
    </source>
</evidence>
<organism evidence="1">
    <name type="scientific">Anguilla anguilla</name>
    <name type="common">European freshwater eel</name>
    <name type="synonym">Muraena anguilla</name>
    <dbReference type="NCBI Taxonomy" id="7936"/>
    <lineage>
        <taxon>Eukaryota</taxon>
        <taxon>Metazoa</taxon>
        <taxon>Chordata</taxon>
        <taxon>Craniata</taxon>
        <taxon>Vertebrata</taxon>
        <taxon>Euteleostomi</taxon>
        <taxon>Actinopterygii</taxon>
        <taxon>Neopterygii</taxon>
        <taxon>Teleostei</taxon>
        <taxon>Anguilliformes</taxon>
        <taxon>Anguillidae</taxon>
        <taxon>Anguilla</taxon>
    </lineage>
</organism>
<proteinExistence type="predicted"/>
<accession>A0A0E9SLH9</accession>
<reference evidence="1" key="1">
    <citation type="submission" date="2014-11" db="EMBL/GenBank/DDBJ databases">
        <authorList>
            <person name="Amaro Gonzalez C."/>
        </authorList>
    </citation>
    <scope>NUCLEOTIDE SEQUENCE</scope>
</reference>
<protein>
    <submittedName>
        <fullName evidence="1">Uncharacterized protein</fullName>
    </submittedName>
</protein>
<reference evidence="1" key="2">
    <citation type="journal article" date="2015" name="Fish Shellfish Immunol.">
        <title>Early steps in the European eel (Anguilla anguilla)-Vibrio vulnificus interaction in the gills: Role of the RtxA13 toxin.</title>
        <authorList>
            <person name="Callol A."/>
            <person name="Pajuelo D."/>
            <person name="Ebbesson L."/>
            <person name="Teles M."/>
            <person name="MacKenzie S."/>
            <person name="Amaro C."/>
        </authorList>
    </citation>
    <scope>NUCLEOTIDE SEQUENCE</scope>
</reference>